<evidence type="ECO:0000313" key="4">
    <source>
        <dbReference type="EMBL" id="OLQ07794.1"/>
    </source>
</evidence>
<dbReference type="PROSITE" id="PS50191">
    <property type="entry name" value="CRAL_TRIO"/>
    <property type="match status" value="1"/>
</dbReference>
<name>A0A1Q9EK17_SYMMI</name>
<dbReference type="OrthoDB" id="446100at2759"/>
<dbReference type="NCBIfam" id="TIGR00756">
    <property type="entry name" value="PPR"/>
    <property type="match status" value="2"/>
</dbReference>
<dbReference type="EMBL" id="LSRX01000131">
    <property type="protein sequence ID" value="OLQ07794.1"/>
    <property type="molecule type" value="Genomic_DNA"/>
</dbReference>
<dbReference type="Proteomes" id="UP000186817">
    <property type="component" value="Unassembled WGS sequence"/>
</dbReference>
<dbReference type="SMART" id="SM01100">
    <property type="entry name" value="CRAL_TRIO_N"/>
    <property type="match status" value="1"/>
</dbReference>
<feature type="repeat" description="PPR" evidence="2">
    <location>
        <begin position="1307"/>
        <end position="1341"/>
    </location>
</feature>
<dbReference type="InterPro" id="IPR001251">
    <property type="entry name" value="CRAL-TRIO_dom"/>
</dbReference>
<dbReference type="Gene3D" id="2.30.30.140">
    <property type="match status" value="1"/>
</dbReference>
<feature type="repeat" description="PPR" evidence="2">
    <location>
        <begin position="1054"/>
        <end position="1088"/>
    </location>
</feature>
<evidence type="ECO:0000256" key="2">
    <source>
        <dbReference type="PROSITE-ProRule" id="PRU00708"/>
    </source>
</evidence>
<dbReference type="SUPFAM" id="SSF52087">
    <property type="entry name" value="CRAL/TRIO domain"/>
    <property type="match status" value="1"/>
</dbReference>
<protein>
    <submittedName>
        <fullName evidence="4">Pentatricopeptide repeat-containing protein</fullName>
    </submittedName>
</protein>
<dbReference type="Pfam" id="PF01535">
    <property type="entry name" value="PPR"/>
    <property type="match status" value="4"/>
</dbReference>
<dbReference type="InterPro" id="IPR011990">
    <property type="entry name" value="TPR-like_helical_dom_sf"/>
</dbReference>
<keyword evidence="1" id="KW-0677">Repeat</keyword>
<dbReference type="InterPro" id="IPR036865">
    <property type="entry name" value="CRAL-TRIO_dom_sf"/>
</dbReference>
<evidence type="ECO:0000313" key="5">
    <source>
        <dbReference type="Proteomes" id="UP000186817"/>
    </source>
</evidence>
<organism evidence="4 5">
    <name type="scientific">Symbiodinium microadriaticum</name>
    <name type="common">Dinoflagellate</name>
    <name type="synonym">Zooxanthella microadriatica</name>
    <dbReference type="NCBI Taxonomy" id="2951"/>
    <lineage>
        <taxon>Eukaryota</taxon>
        <taxon>Sar</taxon>
        <taxon>Alveolata</taxon>
        <taxon>Dinophyceae</taxon>
        <taxon>Suessiales</taxon>
        <taxon>Symbiodiniaceae</taxon>
        <taxon>Symbiodinium</taxon>
    </lineage>
</organism>
<dbReference type="PANTHER" id="PTHR47447:SF17">
    <property type="entry name" value="OS12G0638900 PROTEIN"/>
    <property type="match status" value="1"/>
</dbReference>
<feature type="repeat" description="PPR" evidence="2">
    <location>
        <begin position="1089"/>
        <end position="1119"/>
    </location>
</feature>
<dbReference type="InterPro" id="IPR018247">
    <property type="entry name" value="EF_Hand_1_Ca_BS"/>
</dbReference>
<proteinExistence type="predicted"/>
<dbReference type="PROSITE" id="PS00018">
    <property type="entry name" value="EF_HAND_1"/>
    <property type="match status" value="1"/>
</dbReference>
<accession>A0A1Q9EK17</accession>
<feature type="domain" description="CRAL-TRIO" evidence="3">
    <location>
        <begin position="1550"/>
        <end position="1671"/>
    </location>
</feature>
<keyword evidence="5" id="KW-1185">Reference proteome</keyword>
<feature type="repeat" description="PPR" evidence="2">
    <location>
        <begin position="1131"/>
        <end position="1165"/>
    </location>
</feature>
<dbReference type="Gene3D" id="3.40.525.10">
    <property type="entry name" value="CRAL-TRIO lipid binding domain"/>
    <property type="match status" value="2"/>
</dbReference>
<dbReference type="PROSITE" id="PS51375">
    <property type="entry name" value="PPR"/>
    <property type="match status" value="4"/>
</dbReference>
<sequence length="1767" mass="192097">MAAVGLTTSEELEGICSLMDALEGDHKARDALQLLQESQECVFWPPHPWELAAYRMIPHACACWSRAAERFALPARGQRRFSTVARPDVTALSEGFRAVRAQRFDDALRCFRECRSGPSGSPILQVAANNAEGLLLLRSPSPLPCAGTEDRVFQPGDVVFAPWAEDGFEYEATIDSIDEAGECCTVSWADGGETCREVRLPALISPLGSPCGRALRRHPQEVRLWASRRALRAGVMAWMAQADAGLGHDAYLDLAGLLSDVSAAECRLALAVPFWNTPGLELARHALQRGRWAAERAYRPDPRALATLCSQRAEILRLEQGTQALPEALSLHGRTAEHLAAARWRSERQKEFGWRNPSGNLPWEAVHQVLWAKALASHAMTVPIFASEAAASPAKRVMTACTANAPRHGVPRFRRQLRQGGVTFQEKLLPAAGALVQDPVLQIRCPARAAVLRAWRALHWAAGREPSNPQVPWSFSIDYVSRLSAELDKTRSAANLLLEVAVLIFVMGCRLSKPVRAKAIALPLAVAAVTRFNGLGPQPDDIASSARHMVEILVSQELPDHEVPQSVLAWETTELKHSHARWRLAGYRARDEVWLLRRGRRRVAALAAPAPLTWCLEGVALAEALPDLEEKEYKSEAGVPLHNDQNTGHRIAALSLCRAGRPARALGELQDLGRLLANIPGSFSDLLREDVQVLQLEVEVAVDELALSPYRAVPHGMAADATKFISPAKILLMDKLAAVAAVLLTAWIYADRALVFWTVFLSLAAFRHFWWRDMSAQPAPRGAEQRNCASGRPPQANEELAAARRAGVPAEHLEQVAELGRRVAARGQMEPLCDPLMLLRFLKARDFDVSAAAVMYRATIKWRATFSIQSVMMIFGTGEPYTLDGNRAAEDPTSWRWHPELHSREASLVKKYGFFGRLSQRSAGGEPVAIWRLGAADLDGYVREDLVSIITRGFVSHLEDLLQCGRAESLRQGLKVLHAVVEILIATSTTFLPPPAMDAGPSDCDKLLAQSDGLGAQRLLCDPKAWSVRISALGAASRWQDALDFLAQVQPSADIVVFNAAIAACGKAGRWSQAQKVLQDAMHLNLTPDIVTWNTMLAAWARCSEWHRSLHLFADMHAGVPGTTRSLPDPDLITYNSVINACAKGACWKEALAVYTELDEHDSVRADEQSNNSLLNALCRSRRWQHALLALWQLLGRGAAVTTPGFSAVISALERCGGFWRQSLALVSHMLQSSLADSRSFDAAISACEKGLQWERACQLIVTMRCESCLPGVRGFSAALSACEKCSAWTASLALLATMRNEEVAPNAVSCSAAMASCSKAGRLKESLALLESMEAWQISPDAAAFGAVCCALTPSHWALVLQIFERMDQQSVEADAALCANALEASVSTPASLQTLALPQRTLRSARAQLRRMRETLRSSRRDSEQVALKKDLAMAALAMDTLEVLDACEGEITAAFAFIGASAKRGLAGFGSASLPLSWLPNLGSHHTRLTLEDFGLLGEENWLGAARREARRETHTTRGPLVLGAKSLTAWASAWFACKQGSKSRSIGHSDRGGRGVGLLPSVRAEHDRSGHAERHALLSLLLGLARLPKGKKSSSCRKQLVQARLLIDAKGLGSQVLRHRAVIRKIISTGKNNFPEVNFSVTIIRAPFVFAKLWGLAKSHLTPAMQQHRQWSPNAGAMKVNGMAGSGSDAVNQNTAGQNAPEEAIPNARHVALGLASAAVVQSQESMESLGLGSAGRLASLFRDADSDGDGILGEVELTTFET</sequence>
<gene>
    <name evidence="4" type="ORF">AK812_SmicGene8715</name>
</gene>
<comment type="caution">
    <text evidence="4">The sequence shown here is derived from an EMBL/GenBank/DDBJ whole genome shotgun (WGS) entry which is preliminary data.</text>
</comment>
<dbReference type="InterPro" id="IPR011074">
    <property type="entry name" value="CRAL/TRIO_N_dom"/>
</dbReference>
<evidence type="ECO:0000259" key="3">
    <source>
        <dbReference type="PROSITE" id="PS50191"/>
    </source>
</evidence>
<dbReference type="InterPro" id="IPR036273">
    <property type="entry name" value="CRAL/TRIO_N_dom_sf"/>
</dbReference>
<dbReference type="Gene3D" id="1.25.40.10">
    <property type="entry name" value="Tetratricopeptide repeat domain"/>
    <property type="match status" value="3"/>
</dbReference>
<dbReference type="SUPFAM" id="SSF46938">
    <property type="entry name" value="CRAL/TRIO N-terminal domain"/>
    <property type="match status" value="1"/>
</dbReference>
<reference evidence="4 5" key="1">
    <citation type="submission" date="2016-02" db="EMBL/GenBank/DDBJ databases">
        <title>Genome analysis of coral dinoflagellate symbionts highlights evolutionary adaptations to a symbiotic lifestyle.</title>
        <authorList>
            <person name="Aranda M."/>
            <person name="Li Y."/>
            <person name="Liew Y.J."/>
            <person name="Baumgarten S."/>
            <person name="Simakov O."/>
            <person name="Wilson M."/>
            <person name="Piel J."/>
            <person name="Ashoor H."/>
            <person name="Bougouffa S."/>
            <person name="Bajic V.B."/>
            <person name="Ryu T."/>
            <person name="Ravasi T."/>
            <person name="Bayer T."/>
            <person name="Micklem G."/>
            <person name="Kim H."/>
            <person name="Bhak J."/>
            <person name="Lajeunesse T.C."/>
            <person name="Voolstra C.R."/>
        </authorList>
    </citation>
    <scope>NUCLEOTIDE SEQUENCE [LARGE SCALE GENOMIC DNA]</scope>
    <source>
        <strain evidence="4 5">CCMP2467</strain>
    </source>
</reference>
<dbReference type="Pfam" id="PF00650">
    <property type="entry name" value="CRAL_TRIO"/>
    <property type="match status" value="1"/>
</dbReference>
<dbReference type="PANTHER" id="PTHR47447">
    <property type="entry name" value="OS03G0856100 PROTEIN"/>
    <property type="match status" value="1"/>
</dbReference>
<dbReference type="InterPro" id="IPR002885">
    <property type="entry name" value="PPR_rpt"/>
</dbReference>
<evidence type="ECO:0000256" key="1">
    <source>
        <dbReference type="ARBA" id="ARBA00022737"/>
    </source>
</evidence>